<dbReference type="PANTHER" id="PTHR40111">
    <property type="entry name" value="CEPHALOSPORIN-C DEACETYLASE"/>
    <property type="match status" value="1"/>
</dbReference>
<comment type="caution">
    <text evidence="4">The sequence shown here is derived from an EMBL/GenBank/DDBJ whole genome shotgun (WGS) entry which is preliminary data.</text>
</comment>
<dbReference type="GO" id="GO:0052689">
    <property type="term" value="F:carboxylic ester hydrolase activity"/>
    <property type="evidence" value="ECO:0007669"/>
    <property type="project" value="TreeGrafter"/>
</dbReference>
<dbReference type="Gene3D" id="3.40.50.1820">
    <property type="entry name" value="alpha/beta hydrolase"/>
    <property type="match status" value="1"/>
</dbReference>
<dbReference type="EMBL" id="BSUL01000001">
    <property type="protein sequence ID" value="GMA27405.1"/>
    <property type="molecule type" value="Genomic_DNA"/>
</dbReference>
<dbReference type="SUPFAM" id="SSF53474">
    <property type="entry name" value="alpha/beta-Hydrolases"/>
    <property type="match status" value="1"/>
</dbReference>
<evidence type="ECO:0000259" key="3">
    <source>
        <dbReference type="Pfam" id="PF05448"/>
    </source>
</evidence>
<dbReference type="PANTHER" id="PTHR40111:SF1">
    <property type="entry name" value="CEPHALOSPORIN-C DEACETYLASE"/>
    <property type="match status" value="1"/>
</dbReference>
<feature type="active site" description="Charge relay system" evidence="1">
    <location>
        <position position="308"/>
    </location>
</feature>
<feature type="domain" description="Acetyl xylan esterase" evidence="3">
    <location>
        <begin position="1"/>
        <end position="324"/>
    </location>
</feature>
<protein>
    <submittedName>
        <fullName evidence="4">Acetylxylan esterase</fullName>
    </submittedName>
</protein>
<accession>A0AA37XAH2</accession>
<name>A0AA37XAH2_9MICO</name>
<feature type="active site" description="Charge relay system" evidence="1">
    <location>
        <position position="273"/>
    </location>
</feature>
<keyword evidence="5" id="KW-1185">Reference proteome</keyword>
<dbReference type="RefSeq" id="WP_284229971.1">
    <property type="nucleotide sequence ID" value="NZ_BSUL01000001.1"/>
</dbReference>
<feature type="active site" description="Nucleophile" evidence="1">
    <location>
        <position position="187"/>
    </location>
</feature>
<dbReference type="InterPro" id="IPR029058">
    <property type="entry name" value="AB_hydrolase_fold"/>
</dbReference>
<evidence type="ECO:0000313" key="5">
    <source>
        <dbReference type="Proteomes" id="UP001157160"/>
    </source>
</evidence>
<dbReference type="InterPro" id="IPR008391">
    <property type="entry name" value="AXE1_dom"/>
</dbReference>
<organism evidence="4 5">
    <name type="scientific">Arenivirga flava</name>
    <dbReference type="NCBI Taxonomy" id="1930060"/>
    <lineage>
        <taxon>Bacteria</taxon>
        <taxon>Bacillati</taxon>
        <taxon>Actinomycetota</taxon>
        <taxon>Actinomycetes</taxon>
        <taxon>Micrococcales</taxon>
        <taxon>Microbacteriaceae</taxon>
        <taxon>Arenivirga</taxon>
    </lineage>
</organism>
<dbReference type="AlphaFoldDB" id="A0AA37XAH2"/>
<evidence type="ECO:0000313" key="4">
    <source>
        <dbReference type="EMBL" id="GMA27405.1"/>
    </source>
</evidence>
<reference evidence="4 5" key="1">
    <citation type="journal article" date="2014" name="Int. J. Syst. Evol. Microbiol.">
        <title>Complete genome sequence of Corynebacterium casei LMG S-19264T (=DSM 44701T), isolated from a smear-ripened cheese.</title>
        <authorList>
            <consortium name="US DOE Joint Genome Institute (JGI-PGF)"/>
            <person name="Walter F."/>
            <person name="Albersmeier A."/>
            <person name="Kalinowski J."/>
            <person name="Ruckert C."/>
        </authorList>
    </citation>
    <scope>NUCLEOTIDE SEQUENCE [LARGE SCALE GENOMIC DNA]</scope>
    <source>
        <strain evidence="4 5">NBRC 112289</strain>
    </source>
</reference>
<dbReference type="InterPro" id="IPR039069">
    <property type="entry name" value="CE7"/>
</dbReference>
<feature type="binding site" evidence="2">
    <location>
        <position position="92"/>
    </location>
    <ligand>
        <name>substrate</name>
    </ligand>
</feature>
<dbReference type="Pfam" id="PF05448">
    <property type="entry name" value="AXE1"/>
    <property type="match status" value="1"/>
</dbReference>
<dbReference type="GO" id="GO:0005976">
    <property type="term" value="P:polysaccharide metabolic process"/>
    <property type="evidence" value="ECO:0007669"/>
    <property type="project" value="TreeGrafter"/>
</dbReference>
<evidence type="ECO:0000256" key="1">
    <source>
        <dbReference type="PIRSR" id="PIRSR639069-1"/>
    </source>
</evidence>
<proteinExistence type="predicted"/>
<sequence>MAQFDLPLEALREYRSDSPEPDGFDAHWARTIAAARAHDVILERRPVETGLSAVDTWDVRFAGFDGHPIAAWWTVPRHRRAHRGVVVEYLGYGRGRGLPHERLLWSAAGYAHLLMDSRGQGGQHGNGGDTVDPVGTPPSATGFVTRGIADPAEHYYRRLVADAVRAVDAARALNGEADAPVVVSGNSQGGALALAAGGLVPDVSAVLAGVPFLCHPRRALMITEASPWSEVVNYLSVHRDAVDVALGTLDFVDGVNFARRGRAPLHASVGLRDTVCPPSTVFAAFNAWGEHAEAAVDREIEVYPFNHHEGGDAVHTRRQLDWLAGVLGGL</sequence>
<gene>
    <name evidence="4" type="ORF">GCM10025874_06580</name>
</gene>
<dbReference type="Proteomes" id="UP001157160">
    <property type="component" value="Unassembled WGS sequence"/>
</dbReference>
<evidence type="ECO:0000256" key="2">
    <source>
        <dbReference type="PIRSR" id="PIRSR639069-2"/>
    </source>
</evidence>